<evidence type="ECO:0000313" key="2">
    <source>
        <dbReference type="EMBL" id="KAF5672043.1"/>
    </source>
</evidence>
<organism evidence="2 3">
    <name type="scientific">Fusarium heterosporum</name>
    <dbReference type="NCBI Taxonomy" id="42747"/>
    <lineage>
        <taxon>Eukaryota</taxon>
        <taxon>Fungi</taxon>
        <taxon>Dikarya</taxon>
        <taxon>Ascomycota</taxon>
        <taxon>Pezizomycotina</taxon>
        <taxon>Sordariomycetes</taxon>
        <taxon>Hypocreomycetidae</taxon>
        <taxon>Hypocreales</taxon>
        <taxon>Nectriaceae</taxon>
        <taxon>Fusarium</taxon>
        <taxon>Fusarium heterosporum species complex</taxon>
    </lineage>
</organism>
<name>A0A8H5TMC7_FUSHE</name>
<dbReference type="EMBL" id="JAAGWQ010000063">
    <property type="protein sequence ID" value="KAF5672043.1"/>
    <property type="molecule type" value="Genomic_DNA"/>
</dbReference>
<keyword evidence="1" id="KW-0732">Signal</keyword>
<gene>
    <name evidence="2" type="ORF">FHETE_3915</name>
</gene>
<dbReference type="Proteomes" id="UP000567885">
    <property type="component" value="Unassembled WGS sequence"/>
</dbReference>
<evidence type="ECO:0000313" key="3">
    <source>
        <dbReference type="Proteomes" id="UP000567885"/>
    </source>
</evidence>
<dbReference type="OrthoDB" id="5100925at2759"/>
<accession>A0A8H5TMC7</accession>
<keyword evidence="3" id="KW-1185">Reference proteome</keyword>
<proteinExistence type="predicted"/>
<protein>
    <recommendedName>
        <fullName evidence="4">Apple domain-containing protein</fullName>
    </recommendedName>
</protein>
<reference evidence="2 3" key="1">
    <citation type="submission" date="2020-05" db="EMBL/GenBank/DDBJ databases">
        <title>Identification and distribution of gene clusters putatively required for synthesis of sphingolipid metabolism inhibitors in phylogenetically diverse species of the filamentous fungus Fusarium.</title>
        <authorList>
            <person name="Kim H.-S."/>
            <person name="Busman M."/>
            <person name="Brown D.W."/>
            <person name="Divon H."/>
            <person name="Uhlig S."/>
            <person name="Proctor R.H."/>
        </authorList>
    </citation>
    <scope>NUCLEOTIDE SEQUENCE [LARGE SCALE GENOMIC DNA]</scope>
    <source>
        <strain evidence="2 3">NRRL 20693</strain>
    </source>
</reference>
<comment type="caution">
    <text evidence="2">The sequence shown here is derived from an EMBL/GenBank/DDBJ whole genome shotgun (WGS) entry which is preliminary data.</text>
</comment>
<dbReference type="AlphaFoldDB" id="A0A8H5TMC7"/>
<feature type="chain" id="PRO_5034142113" description="Apple domain-containing protein" evidence="1">
    <location>
        <begin position="20"/>
        <end position="200"/>
    </location>
</feature>
<feature type="signal peptide" evidence="1">
    <location>
        <begin position="1"/>
        <end position="19"/>
    </location>
</feature>
<evidence type="ECO:0008006" key="4">
    <source>
        <dbReference type="Google" id="ProtNLM"/>
    </source>
</evidence>
<evidence type="ECO:0000256" key="1">
    <source>
        <dbReference type="SAM" id="SignalP"/>
    </source>
</evidence>
<sequence length="200" mass="21698">MIFPKSLAIILVAFADANAGPCRPSTSDTSGVMTTTVTGDIESTATVTTFPTDPTETSTTTATESDITTFSTITDQEITPTGTTTIVVRTTSGVPDGDSDQCARIPNPYTSDNGPEFELTCDRIWGTYDEIDTFYDTTFENCVNACNLRGVCSYVQFEGDSNSCIIIGDQYEDPLDQPGSFIARKKRPVFPDDGRRVRSF</sequence>